<keyword evidence="4" id="KW-0479">Metal-binding</keyword>
<gene>
    <name evidence="8" type="ORF">GA0070608_0066</name>
</gene>
<feature type="domain" description="Radical SAM core" evidence="7">
    <location>
        <begin position="86"/>
        <end position="321"/>
    </location>
</feature>
<dbReference type="CDD" id="cd01335">
    <property type="entry name" value="Radical_SAM"/>
    <property type="match status" value="1"/>
</dbReference>
<evidence type="ECO:0000256" key="1">
    <source>
        <dbReference type="ARBA" id="ARBA00001966"/>
    </source>
</evidence>
<dbReference type="SUPFAM" id="SSF102114">
    <property type="entry name" value="Radical SAM enzymes"/>
    <property type="match status" value="1"/>
</dbReference>
<dbReference type="InterPro" id="IPR013785">
    <property type="entry name" value="Aldolase_TIM"/>
</dbReference>
<protein>
    <recommendedName>
        <fullName evidence="7">Radical SAM core domain-containing protein</fullName>
    </recommendedName>
</protein>
<evidence type="ECO:0000256" key="3">
    <source>
        <dbReference type="ARBA" id="ARBA00022691"/>
    </source>
</evidence>
<dbReference type="AlphaFoldDB" id="A0A1C6TVC2"/>
<keyword evidence="5" id="KW-0408">Iron</keyword>
<name>A0A1C6TVC2_9ACTN</name>
<evidence type="ECO:0000256" key="6">
    <source>
        <dbReference type="ARBA" id="ARBA00023014"/>
    </source>
</evidence>
<dbReference type="STRING" id="47871.GA0070608_0066"/>
<dbReference type="SFLD" id="SFLDS00029">
    <property type="entry name" value="Radical_SAM"/>
    <property type="match status" value="1"/>
</dbReference>
<dbReference type="RefSeq" id="WP_091619588.1">
    <property type="nucleotide sequence ID" value="NZ_FMIC01000001.1"/>
</dbReference>
<dbReference type="Pfam" id="PF04055">
    <property type="entry name" value="Radical_SAM"/>
    <property type="match status" value="1"/>
</dbReference>
<accession>A0A1C6TVC2</accession>
<keyword evidence="3" id="KW-0949">S-adenosyl-L-methionine</keyword>
<evidence type="ECO:0000313" key="9">
    <source>
        <dbReference type="Proteomes" id="UP000199343"/>
    </source>
</evidence>
<dbReference type="GO" id="GO:0003824">
    <property type="term" value="F:catalytic activity"/>
    <property type="evidence" value="ECO:0007669"/>
    <property type="project" value="InterPro"/>
</dbReference>
<reference evidence="8 9" key="1">
    <citation type="submission" date="2016-06" db="EMBL/GenBank/DDBJ databases">
        <authorList>
            <person name="Kjaerup R.B."/>
            <person name="Dalgaard T.S."/>
            <person name="Juul-Madsen H.R."/>
        </authorList>
    </citation>
    <scope>NUCLEOTIDE SEQUENCE [LARGE SCALE GENOMIC DNA]</scope>
    <source>
        <strain evidence="8 9">DSM 43363</strain>
    </source>
</reference>
<evidence type="ECO:0000256" key="5">
    <source>
        <dbReference type="ARBA" id="ARBA00023004"/>
    </source>
</evidence>
<organism evidence="8 9">
    <name type="scientific">Micromonospora peucetia</name>
    <dbReference type="NCBI Taxonomy" id="47871"/>
    <lineage>
        <taxon>Bacteria</taxon>
        <taxon>Bacillati</taxon>
        <taxon>Actinomycetota</taxon>
        <taxon>Actinomycetes</taxon>
        <taxon>Micromonosporales</taxon>
        <taxon>Micromonosporaceae</taxon>
        <taxon>Micromonospora</taxon>
    </lineage>
</organism>
<keyword evidence="6" id="KW-0411">Iron-sulfur</keyword>
<comment type="cofactor">
    <cofactor evidence="1">
        <name>[4Fe-4S] cluster</name>
        <dbReference type="ChEBI" id="CHEBI:49883"/>
    </cofactor>
</comment>
<sequence>MEKVSRYKVISRNSYLAPGGDAVRLVYATRVSKVLPVKEAVANQLELGEVPALNEEQLDTLRRYQLIIPDVEDELATITDRFVADTSDRTRRHIALFPTAYCNMGCTYCGQTHRRTTLRANHRDAVRRRVSAIMQHPETTAMRLDWFGGEPLMGFAVIRDLSRSFVPLIEDRGLDWASVIVTNGALLDIRKIRVLAQECRVTHAEITIDGPPETHDRHRPLKSGGTSFWRIVEAVSQALEDEATSGLTFGIRTNVDVHNEDAVDELLTLLAERGFAHQRVRFAIKPVHSWGNDVSAIELGKRHFAEREARWLTLMRQLGLNFEVLPPSPATVVCPAVTRSDELIAPDGSIFSCSEQPLVDHLADTAVGDITQPWAQGADLRPEGAYDDWPQEVGRGQRSCSSCEFYPSCGGACPKLWREGHGPCPSFKFNAQQRLDLIAEMNGLTGTPTLAAAPSRR</sequence>
<evidence type="ECO:0000259" key="7">
    <source>
        <dbReference type="PROSITE" id="PS51918"/>
    </source>
</evidence>
<dbReference type="InterPro" id="IPR023885">
    <property type="entry name" value="4Fe4S-binding_SPASM_dom"/>
</dbReference>
<dbReference type="UniPathway" id="UPA00782"/>
<keyword evidence="2" id="KW-0004">4Fe-4S</keyword>
<dbReference type="PANTHER" id="PTHR43787:SF3">
    <property type="entry name" value="ARYLSULFATASE REGULATORY PROTEIN"/>
    <property type="match status" value="1"/>
</dbReference>
<dbReference type="GO" id="GO:0046872">
    <property type="term" value="F:metal ion binding"/>
    <property type="evidence" value="ECO:0007669"/>
    <property type="project" value="UniProtKB-KW"/>
</dbReference>
<dbReference type="Proteomes" id="UP000199343">
    <property type="component" value="Unassembled WGS sequence"/>
</dbReference>
<dbReference type="Gene3D" id="3.20.20.70">
    <property type="entry name" value="Aldolase class I"/>
    <property type="match status" value="1"/>
</dbReference>
<evidence type="ECO:0000256" key="2">
    <source>
        <dbReference type="ARBA" id="ARBA00022485"/>
    </source>
</evidence>
<dbReference type="SFLD" id="SFLDG01067">
    <property type="entry name" value="SPASM/twitch_domain_containing"/>
    <property type="match status" value="1"/>
</dbReference>
<dbReference type="GO" id="GO:0051539">
    <property type="term" value="F:4 iron, 4 sulfur cluster binding"/>
    <property type="evidence" value="ECO:0007669"/>
    <property type="project" value="UniProtKB-KW"/>
</dbReference>
<evidence type="ECO:0000313" key="8">
    <source>
        <dbReference type="EMBL" id="SCL45697.1"/>
    </source>
</evidence>
<evidence type="ECO:0000256" key="4">
    <source>
        <dbReference type="ARBA" id="ARBA00022723"/>
    </source>
</evidence>
<dbReference type="EMBL" id="FMIC01000001">
    <property type="protein sequence ID" value="SCL45697.1"/>
    <property type="molecule type" value="Genomic_DNA"/>
</dbReference>
<dbReference type="NCBIfam" id="TIGR04085">
    <property type="entry name" value="rSAM_more_4Fe4S"/>
    <property type="match status" value="1"/>
</dbReference>
<dbReference type="PROSITE" id="PS51918">
    <property type="entry name" value="RADICAL_SAM"/>
    <property type="match status" value="1"/>
</dbReference>
<dbReference type="OrthoDB" id="9782387at2"/>
<dbReference type="PANTHER" id="PTHR43787">
    <property type="entry name" value="FEMO COFACTOR BIOSYNTHESIS PROTEIN NIFB-RELATED"/>
    <property type="match status" value="1"/>
</dbReference>
<dbReference type="InterPro" id="IPR007197">
    <property type="entry name" value="rSAM"/>
</dbReference>
<proteinExistence type="predicted"/>
<dbReference type="InterPro" id="IPR058240">
    <property type="entry name" value="rSAM_sf"/>
</dbReference>